<dbReference type="GO" id="GO:0003723">
    <property type="term" value="F:RNA binding"/>
    <property type="evidence" value="ECO:0007669"/>
    <property type="project" value="UniProtKB-KW"/>
</dbReference>
<dbReference type="Gene3D" id="3.40.50.150">
    <property type="entry name" value="Vaccinia Virus protein VP39"/>
    <property type="match status" value="1"/>
</dbReference>
<keyword evidence="8" id="KW-0460">Magnesium</keyword>
<reference evidence="14 15" key="1">
    <citation type="journal article" date="2015" name="Genome Announc.">
        <title>Genomes of Geoalkalibacter ferrihydriticus Z-0531T and Geoalkalibacter subterraneus Red1T, Two Haloalkaliphilic Metal-Reducing Deltaproteobacteria.</title>
        <authorList>
            <person name="Badalamenti J.P."/>
            <person name="Krajmalnik-Brown R."/>
            <person name="Torres C.I."/>
            <person name="Bond D.R."/>
        </authorList>
    </citation>
    <scope>NUCLEOTIDE SEQUENCE [LARGE SCALE GENOMIC DNA]</scope>
    <source>
        <strain evidence="14 15">Red1</strain>
    </source>
</reference>
<keyword evidence="4" id="KW-0489">Methyltransferase</keyword>
<dbReference type="EMBL" id="CP010311">
    <property type="protein sequence ID" value="AJF07832.1"/>
    <property type="molecule type" value="Genomic_DNA"/>
</dbReference>
<evidence type="ECO:0000256" key="6">
    <source>
        <dbReference type="ARBA" id="ARBA00022691"/>
    </source>
</evidence>
<dbReference type="PANTHER" id="PTHR21404">
    <property type="entry name" value="HEN1"/>
    <property type="match status" value="1"/>
</dbReference>
<evidence type="ECO:0000256" key="12">
    <source>
        <dbReference type="ARBA" id="ARBA00048418"/>
    </source>
</evidence>
<keyword evidence="10" id="KW-0943">RNA-mediated gene silencing</keyword>
<dbReference type="HOGENOM" id="CLU_044646_2_0_7"/>
<dbReference type="InterPro" id="IPR026610">
    <property type="entry name" value="Hen1"/>
</dbReference>
<proteinExistence type="inferred from homology"/>
<evidence type="ECO:0000256" key="8">
    <source>
        <dbReference type="ARBA" id="ARBA00022842"/>
    </source>
</evidence>
<dbReference type="KEGG" id="gsb:GSUB_00220"/>
<dbReference type="EC" id="2.1.1.386" evidence="11"/>
<evidence type="ECO:0000256" key="7">
    <source>
        <dbReference type="ARBA" id="ARBA00022723"/>
    </source>
</evidence>
<evidence type="ECO:0000256" key="4">
    <source>
        <dbReference type="ARBA" id="ARBA00022603"/>
    </source>
</evidence>
<comment type="catalytic activity">
    <reaction evidence="12">
        <text>small RNA 3'-end nucleotide + S-adenosyl-L-methionine = small RNA 3'-end 2'-O-methylnucleotide + S-adenosyl-L-homocysteine + H(+)</text>
        <dbReference type="Rhea" id="RHEA:37887"/>
        <dbReference type="Rhea" id="RHEA-COMP:10415"/>
        <dbReference type="Rhea" id="RHEA-COMP:10416"/>
        <dbReference type="ChEBI" id="CHEBI:15378"/>
        <dbReference type="ChEBI" id="CHEBI:57856"/>
        <dbReference type="ChEBI" id="CHEBI:59789"/>
        <dbReference type="ChEBI" id="CHEBI:74896"/>
        <dbReference type="ChEBI" id="CHEBI:74898"/>
        <dbReference type="EC" id="2.1.1.386"/>
    </reaction>
</comment>
<evidence type="ECO:0000256" key="2">
    <source>
        <dbReference type="ARBA" id="ARBA00009026"/>
    </source>
</evidence>
<dbReference type="STRING" id="483547.GSUB_00220"/>
<dbReference type="OrthoDB" id="9795085at2"/>
<comment type="cofactor">
    <cofactor evidence="1">
        <name>Mg(2+)</name>
        <dbReference type="ChEBI" id="CHEBI:18420"/>
    </cofactor>
</comment>
<dbReference type="AlphaFoldDB" id="A0A0B5FI10"/>
<sequence>MNELPSSLHEERLAAVIGVLRSSGAESVLDLGCGTGELLLRLAGEPQFKRIAGLETSQEALAAARQLLGLDKETRQQRIGLYYGSFTSFMEELAGFDAAVLLETIEHIPPNRLSLVEKAVFAGYRPQTVIVTTPNFEYNLLHGIPEGMFRHQDHKFEWTRAKFGKWAQGTAQRNGYAVAIEAVGTADPQFGSSTQMAFFSRR</sequence>
<dbReference type="RefSeq" id="WP_040201836.1">
    <property type="nucleotide sequence ID" value="NZ_CP010311.1"/>
</dbReference>
<dbReference type="CDD" id="cd02440">
    <property type="entry name" value="AdoMet_MTases"/>
    <property type="match status" value="1"/>
</dbReference>
<dbReference type="Pfam" id="PF13649">
    <property type="entry name" value="Methyltransf_25"/>
    <property type="match status" value="1"/>
</dbReference>
<dbReference type="GO" id="GO:0031047">
    <property type="term" value="P:regulatory ncRNA-mediated gene silencing"/>
    <property type="evidence" value="ECO:0007669"/>
    <property type="project" value="UniProtKB-KW"/>
</dbReference>
<organism evidence="14 15">
    <name type="scientific">Geoalkalibacter subterraneus</name>
    <dbReference type="NCBI Taxonomy" id="483547"/>
    <lineage>
        <taxon>Bacteria</taxon>
        <taxon>Pseudomonadati</taxon>
        <taxon>Thermodesulfobacteriota</taxon>
        <taxon>Desulfuromonadia</taxon>
        <taxon>Desulfuromonadales</taxon>
        <taxon>Geoalkalibacteraceae</taxon>
        <taxon>Geoalkalibacter</taxon>
    </lineage>
</organism>
<dbReference type="Proteomes" id="UP000035036">
    <property type="component" value="Chromosome"/>
</dbReference>
<protein>
    <recommendedName>
        <fullName evidence="3">Small RNA 2'-O-methyltransferase</fullName>
        <ecNumber evidence="11">2.1.1.386</ecNumber>
    </recommendedName>
</protein>
<keyword evidence="15" id="KW-1185">Reference proteome</keyword>
<evidence type="ECO:0000256" key="10">
    <source>
        <dbReference type="ARBA" id="ARBA00023158"/>
    </source>
</evidence>
<evidence type="ECO:0000256" key="1">
    <source>
        <dbReference type="ARBA" id="ARBA00001946"/>
    </source>
</evidence>
<keyword evidence="7" id="KW-0479">Metal-binding</keyword>
<feature type="domain" description="Methyltransferase" evidence="13">
    <location>
        <begin position="28"/>
        <end position="114"/>
    </location>
</feature>
<name>A0A0B5FI10_9BACT</name>
<evidence type="ECO:0000256" key="3">
    <source>
        <dbReference type="ARBA" id="ARBA00021330"/>
    </source>
</evidence>
<gene>
    <name evidence="14" type="ORF">GSUB_00220</name>
</gene>
<dbReference type="GO" id="GO:0001510">
    <property type="term" value="P:RNA methylation"/>
    <property type="evidence" value="ECO:0007669"/>
    <property type="project" value="InterPro"/>
</dbReference>
<dbReference type="GO" id="GO:0046872">
    <property type="term" value="F:metal ion binding"/>
    <property type="evidence" value="ECO:0007669"/>
    <property type="project" value="UniProtKB-KW"/>
</dbReference>
<keyword evidence="9" id="KW-0694">RNA-binding</keyword>
<evidence type="ECO:0000259" key="13">
    <source>
        <dbReference type="Pfam" id="PF13649"/>
    </source>
</evidence>
<evidence type="ECO:0000256" key="5">
    <source>
        <dbReference type="ARBA" id="ARBA00022679"/>
    </source>
</evidence>
<evidence type="ECO:0000313" key="14">
    <source>
        <dbReference type="EMBL" id="AJF07832.1"/>
    </source>
</evidence>
<comment type="similarity">
    <text evidence="2">Belongs to the methyltransferase superfamily. HEN1 family.</text>
</comment>
<evidence type="ECO:0000313" key="15">
    <source>
        <dbReference type="Proteomes" id="UP000035036"/>
    </source>
</evidence>
<evidence type="ECO:0000256" key="11">
    <source>
        <dbReference type="ARBA" id="ARBA00035025"/>
    </source>
</evidence>
<dbReference type="InterPro" id="IPR029063">
    <property type="entry name" value="SAM-dependent_MTases_sf"/>
</dbReference>
<keyword evidence="6" id="KW-0949">S-adenosyl-L-methionine</keyword>
<keyword evidence="5" id="KW-0808">Transferase</keyword>
<dbReference type="InterPro" id="IPR041698">
    <property type="entry name" value="Methyltransf_25"/>
</dbReference>
<dbReference type="GO" id="GO:0090486">
    <property type="term" value="F:small RNA 2'-O-methyltransferase activity"/>
    <property type="evidence" value="ECO:0007669"/>
    <property type="project" value="UniProtKB-EC"/>
</dbReference>
<dbReference type="SUPFAM" id="SSF53335">
    <property type="entry name" value="S-adenosyl-L-methionine-dependent methyltransferases"/>
    <property type="match status" value="1"/>
</dbReference>
<accession>A0A0B5FI10</accession>
<evidence type="ECO:0000256" key="9">
    <source>
        <dbReference type="ARBA" id="ARBA00022884"/>
    </source>
</evidence>
<dbReference type="PANTHER" id="PTHR21404:SF3">
    <property type="entry name" value="SMALL RNA 2'-O-METHYLTRANSFERASE"/>
    <property type="match status" value="1"/>
</dbReference>